<keyword evidence="4" id="KW-0175">Coiled coil</keyword>
<proteinExistence type="predicted"/>
<dbReference type="Proteomes" id="UP000030832">
    <property type="component" value="Unassembled WGS sequence"/>
</dbReference>
<evidence type="ECO:0000259" key="5">
    <source>
        <dbReference type="PROSITE" id="PS50956"/>
    </source>
</evidence>
<dbReference type="Pfam" id="PF13412">
    <property type="entry name" value="HTH_24"/>
    <property type="match status" value="1"/>
</dbReference>
<dbReference type="OrthoDB" id="66249at2"/>
<dbReference type="SUPFAM" id="SSF54909">
    <property type="entry name" value="Dimeric alpha+beta barrel"/>
    <property type="match status" value="1"/>
</dbReference>
<name>A0A0B0IN22_9BACI</name>
<accession>A0A0B0IN22</accession>
<dbReference type="PANTHER" id="PTHR43413:SF7">
    <property type="entry name" value="HTH-TYPE TRANSCRIPTIONAL REGULATOR PTR2"/>
    <property type="match status" value="1"/>
</dbReference>
<comment type="caution">
    <text evidence="6">The sequence shown here is derived from an EMBL/GenBank/DDBJ whole genome shotgun (WGS) entry which is preliminary data.</text>
</comment>
<evidence type="ECO:0000313" key="7">
    <source>
        <dbReference type="Proteomes" id="UP000030832"/>
    </source>
</evidence>
<sequence length="164" mass="18477">MNEKALEVLQIIEGDGRVSIQTLAKMVDATEKEVKEILKKLEDEKVILSYSAVIDWSKVEKQEGVTAVIDVKVTPQRGVGFDEVAERIYRFPEVKALYLMSGAYDLSVVIEGKTMSEIARFVSEKLSTIDTVISTTTHFQLKKYKHDGVVFDQGEEDHRIVVTP</sequence>
<keyword evidence="1" id="KW-0805">Transcription regulation</keyword>
<evidence type="ECO:0000256" key="1">
    <source>
        <dbReference type="ARBA" id="ARBA00023015"/>
    </source>
</evidence>
<evidence type="ECO:0000256" key="3">
    <source>
        <dbReference type="ARBA" id="ARBA00023163"/>
    </source>
</evidence>
<dbReference type="InterPro" id="IPR036388">
    <property type="entry name" value="WH-like_DNA-bd_sf"/>
</dbReference>
<protein>
    <submittedName>
        <fullName evidence="6">AsnC family transcriptional regulator</fullName>
    </submittedName>
</protein>
<dbReference type="RefSeq" id="WP_034626549.1">
    <property type="nucleotide sequence ID" value="NZ_JRJU01000004.1"/>
</dbReference>
<feature type="domain" description="HTH asnC-type" evidence="5">
    <location>
        <begin position="1"/>
        <end position="66"/>
    </location>
</feature>
<keyword evidence="7" id="KW-1185">Reference proteome</keyword>
<dbReference type="InterPro" id="IPR011008">
    <property type="entry name" value="Dimeric_a/b-barrel"/>
</dbReference>
<dbReference type="EMBL" id="JRJU01000004">
    <property type="protein sequence ID" value="KHF41076.1"/>
    <property type="molecule type" value="Genomic_DNA"/>
</dbReference>
<dbReference type="InterPro" id="IPR019888">
    <property type="entry name" value="Tscrpt_reg_AsnC-like"/>
</dbReference>
<dbReference type="InterPro" id="IPR000485">
    <property type="entry name" value="AsnC-type_HTH_dom"/>
</dbReference>
<dbReference type="eggNOG" id="COG1522">
    <property type="taxonomic scope" value="Bacteria"/>
</dbReference>
<reference evidence="6 7" key="1">
    <citation type="submission" date="2014-09" db="EMBL/GenBank/DDBJ databases">
        <title>Genome sequencing and annotation of Bacillus Okhensis strain Kh10-101T.</title>
        <authorList>
            <person name="Prakash J.S."/>
        </authorList>
    </citation>
    <scope>NUCLEOTIDE SEQUENCE [LARGE SCALE GENOMIC DNA]</scope>
    <source>
        <strain evidence="7">Kh10-101T</strain>
    </source>
</reference>
<dbReference type="AlphaFoldDB" id="A0A0B0IN22"/>
<gene>
    <name evidence="6" type="ORF">LQ50_04700</name>
</gene>
<dbReference type="InterPro" id="IPR019887">
    <property type="entry name" value="Tscrpt_reg_AsnC/Lrp_C"/>
</dbReference>
<dbReference type="PROSITE" id="PS50956">
    <property type="entry name" value="HTH_ASNC_2"/>
    <property type="match status" value="1"/>
</dbReference>
<feature type="coiled-coil region" evidence="4">
    <location>
        <begin position="20"/>
        <end position="47"/>
    </location>
</feature>
<dbReference type="Gene3D" id="1.10.10.10">
    <property type="entry name" value="Winged helix-like DNA-binding domain superfamily/Winged helix DNA-binding domain"/>
    <property type="match status" value="1"/>
</dbReference>
<dbReference type="GO" id="GO:0043565">
    <property type="term" value="F:sequence-specific DNA binding"/>
    <property type="evidence" value="ECO:0007669"/>
    <property type="project" value="InterPro"/>
</dbReference>
<dbReference type="InterPro" id="IPR036390">
    <property type="entry name" value="WH_DNA-bd_sf"/>
</dbReference>
<dbReference type="SUPFAM" id="SSF46785">
    <property type="entry name" value="Winged helix' DNA-binding domain"/>
    <property type="match status" value="1"/>
</dbReference>
<dbReference type="PANTHER" id="PTHR43413">
    <property type="entry name" value="TRANSCRIPTIONAL REGULATOR, ASNC FAMILY"/>
    <property type="match status" value="1"/>
</dbReference>
<organism evidence="6 7">
    <name type="scientific">Halalkalibacter okhensis</name>
    <dbReference type="NCBI Taxonomy" id="333138"/>
    <lineage>
        <taxon>Bacteria</taxon>
        <taxon>Bacillati</taxon>
        <taxon>Bacillota</taxon>
        <taxon>Bacilli</taxon>
        <taxon>Bacillales</taxon>
        <taxon>Bacillaceae</taxon>
        <taxon>Halalkalibacter</taxon>
    </lineage>
</organism>
<dbReference type="InterPro" id="IPR050684">
    <property type="entry name" value="HTH-Siroheme_Decarb"/>
</dbReference>
<keyword evidence="3" id="KW-0804">Transcription</keyword>
<evidence type="ECO:0000256" key="4">
    <source>
        <dbReference type="SAM" id="Coils"/>
    </source>
</evidence>
<evidence type="ECO:0000256" key="2">
    <source>
        <dbReference type="ARBA" id="ARBA00023125"/>
    </source>
</evidence>
<dbReference type="Pfam" id="PF01037">
    <property type="entry name" value="AsnC_trans_reg"/>
    <property type="match status" value="1"/>
</dbReference>
<keyword evidence="2" id="KW-0238">DNA-binding</keyword>
<dbReference type="STRING" id="333138.LQ50_04700"/>
<dbReference type="Gene3D" id="3.30.70.920">
    <property type="match status" value="1"/>
</dbReference>
<evidence type="ECO:0000313" key="6">
    <source>
        <dbReference type="EMBL" id="KHF41076.1"/>
    </source>
</evidence>
<dbReference type="SMART" id="SM00344">
    <property type="entry name" value="HTH_ASNC"/>
    <property type="match status" value="1"/>
</dbReference>